<dbReference type="PROSITE" id="PS50156">
    <property type="entry name" value="SSD"/>
    <property type="match status" value="1"/>
</dbReference>
<evidence type="ECO:0000256" key="7">
    <source>
        <dbReference type="SAM" id="Phobius"/>
    </source>
</evidence>
<dbReference type="GO" id="GO:0006897">
    <property type="term" value="P:endocytosis"/>
    <property type="evidence" value="ECO:0007669"/>
    <property type="project" value="TreeGrafter"/>
</dbReference>
<keyword evidence="6" id="KW-0325">Glycoprotein</keyword>
<protein>
    <submittedName>
        <fullName evidence="10">SSD domain-containing protein</fullName>
    </submittedName>
</protein>
<evidence type="ECO:0000259" key="8">
    <source>
        <dbReference type="PROSITE" id="PS50156"/>
    </source>
</evidence>
<dbReference type="GO" id="GO:0030659">
    <property type="term" value="C:cytoplasmic vesicle membrane"/>
    <property type="evidence" value="ECO:0007669"/>
    <property type="project" value="TreeGrafter"/>
</dbReference>
<sequence length="517" mass="58699">MRLIERFFDRLGRSIALHPWPYIILPVIITFFCSFGLLRVRFEDDIWDIYSPLDSISRAEEKDIMPFEHASGLNHYRMTIVVDRSDHGNLLDLSNLEEIDQLNRFIARNHSIHHGGKNYYYRDICGVYCNDSNTALLGFLIGVVKKEEGGLMFTFPRASALQQEFYIGRSIGDFRRNDRNVIDDFRLLFLYYAVEARTLLGKDIARQFETDLQGIFKRATEHSLSLNFEMMSKNREQEEQRAMLTTVMPYLIVTTAILLCFTVGTLIDFPLVKSQHIEALCGLLTPTMAIVTSMGFLFFLGFPFSNVLIVVPFLVNCIGVDDAFLILAAWRQSDPDANLVERMAYTMAKSGASVSVTSFTDVLCFAVGFCSQLPVVRLFCLYTALCLALDYIYQITIFSAIVALRGKRQLRILDEQKKSERLMTLGTKSEQIRTHCKRSSQDSGVVVVFHTAKREESTRFDKKLCPNTSGDAATQKRAKFPFSSLFAPAKVAPFQSGATRILCGQSMDDVRKDGSLR</sequence>
<dbReference type="AlphaFoldDB" id="A0A914VWU1"/>
<feature type="transmembrane region" description="Helical" evidence="7">
    <location>
        <begin position="351"/>
        <end position="375"/>
    </location>
</feature>
<evidence type="ECO:0000256" key="1">
    <source>
        <dbReference type="ARBA" id="ARBA00004141"/>
    </source>
</evidence>
<dbReference type="Gene3D" id="1.20.1640.10">
    <property type="entry name" value="Multidrug efflux transporter AcrB transmembrane domain"/>
    <property type="match status" value="1"/>
</dbReference>
<feature type="transmembrane region" description="Helical" evidence="7">
    <location>
        <begin position="381"/>
        <end position="404"/>
    </location>
</feature>
<keyword evidence="5 7" id="KW-0472">Membrane</keyword>
<feature type="transmembrane region" description="Helical" evidence="7">
    <location>
        <begin position="20"/>
        <end position="38"/>
    </location>
</feature>
<feature type="transmembrane region" description="Helical" evidence="7">
    <location>
        <begin position="247"/>
        <end position="267"/>
    </location>
</feature>
<evidence type="ECO:0000256" key="4">
    <source>
        <dbReference type="ARBA" id="ARBA00022989"/>
    </source>
</evidence>
<evidence type="ECO:0000256" key="6">
    <source>
        <dbReference type="ARBA" id="ARBA00023180"/>
    </source>
</evidence>
<dbReference type="GO" id="GO:0018996">
    <property type="term" value="P:molting cycle, collagen and cuticulin-based cuticle"/>
    <property type="evidence" value="ECO:0007669"/>
    <property type="project" value="TreeGrafter"/>
</dbReference>
<feature type="transmembrane region" description="Helical" evidence="7">
    <location>
        <begin position="279"/>
        <end position="301"/>
    </location>
</feature>
<comment type="subcellular location">
    <subcellularLocation>
        <location evidence="1">Membrane</location>
        <topology evidence="1">Multi-pass membrane protein</topology>
    </subcellularLocation>
</comment>
<dbReference type="InterPro" id="IPR003392">
    <property type="entry name" value="PTHD_SSD"/>
</dbReference>
<evidence type="ECO:0000256" key="5">
    <source>
        <dbReference type="ARBA" id="ARBA00023136"/>
    </source>
</evidence>
<evidence type="ECO:0000313" key="9">
    <source>
        <dbReference type="Proteomes" id="UP000887566"/>
    </source>
</evidence>
<keyword evidence="3 7" id="KW-0812">Transmembrane</keyword>
<dbReference type="Pfam" id="PF02460">
    <property type="entry name" value="Patched"/>
    <property type="match status" value="1"/>
</dbReference>
<evidence type="ECO:0000313" key="10">
    <source>
        <dbReference type="WBParaSite" id="PSAMB.scaffold2545size22644.g18241.t1"/>
    </source>
</evidence>
<dbReference type="InterPro" id="IPR051697">
    <property type="entry name" value="Patched_domain-protein"/>
</dbReference>
<evidence type="ECO:0000256" key="2">
    <source>
        <dbReference type="ARBA" id="ARBA00005585"/>
    </source>
</evidence>
<keyword evidence="4 7" id="KW-1133">Transmembrane helix</keyword>
<dbReference type="Proteomes" id="UP000887566">
    <property type="component" value="Unplaced"/>
</dbReference>
<dbReference type="PANTHER" id="PTHR10796">
    <property type="entry name" value="PATCHED-RELATED"/>
    <property type="match status" value="1"/>
</dbReference>
<dbReference type="SUPFAM" id="SSF82866">
    <property type="entry name" value="Multidrug efflux transporter AcrB transmembrane domain"/>
    <property type="match status" value="1"/>
</dbReference>
<feature type="domain" description="SSD" evidence="8">
    <location>
        <begin position="247"/>
        <end position="404"/>
    </location>
</feature>
<name>A0A914VWU1_9BILA</name>
<comment type="similarity">
    <text evidence="2">Belongs to the patched family.</text>
</comment>
<evidence type="ECO:0000256" key="3">
    <source>
        <dbReference type="ARBA" id="ARBA00022692"/>
    </source>
</evidence>
<dbReference type="InterPro" id="IPR000731">
    <property type="entry name" value="SSD"/>
</dbReference>
<dbReference type="GO" id="GO:0005886">
    <property type="term" value="C:plasma membrane"/>
    <property type="evidence" value="ECO:0007669"/>
    <property type="project" value="TreeGrafter"/>
</dbReference>
<accession>A0A914VWU1</accession>
<reference evidence="10" key="1">
    <citation type="submission" date="2022-11" db="UniProtKB">
        <authorList>
            <consortium name="WormBaseParasite"/>
        </authorList>
    </citation>
    <scope>IDENTIFICATION</scope>
</reference>
<dbReference type="PANTHER" id="PTHR10796:SF103">
    <property type="entry name" value="SSD DOMAIN-CONTAINING PROTEIN"/>
    <property type="match status" value="1"/>
</dbReference>
<organism evidence="9 10">
    <name type="scientific">Plectus sambesii</name>
    <dbReference type="NCBI Taxonomy" id="2011161"/>
    <lineage>
        <taxon>Eukaryota</taxon>
        <taxon>Metazoa</taxon>
        <taxon>Ecdysozoa</taxon>
        <taxon>Nematoda</taxon>
        <taxon>Chromadorea</taxon>
        <taxon>Plectida</taxon>
        <taxon>Plectina</taxon>
        <taxon>Plectoidea</taxon>
        <taxon>Plectidae</taxon>
        <taxon>Plectus</taxon>
    </lineage>
</organism>
<keyword evidence="9" id="KW-1185">Reference proteome</keyword>
<proteinExistence type="inferred from homology"/>
<dbReference type="WBParaSite" id="PSAMB.scaffold2545size22644.g18241.t1">
    <property type="protein sequence ID" value="PSAMB.scaffold2545size22644.g18241.t1"/>
    <property type="gene ID" value="PSAMB.scaffold2545size22644.g18241"/>
</dbReference>